<feature type="region of interest" description="Disordered" evidence="2">
    <location>
        <begin position="449"/>
        <end position="516"/>
    </location>
</feature>
<feature type="compositionally biased region" description="Acidic residues" evidence="2">
    <location>
        <begin position="66"/>
        <end position="75"/>
    </location>
</feature>
<keyword evidence="1" id="KW-0175">Coiled coil</keyword>
<evidence type="ECO:0000256" key="1">
    <source>
        <dbReference type="SAM" id="Coils"/>
    </source>
</evidence>
<name>A0A836L8E7_9TRYP</name>
<dbReference type="Proteomes" id="UP000674318">
    <property type="component" value="Unassembled WGS sequence"/>
</dbReference>
<dbReference type="RefSeq" id="XP_067756608.1">
    <property type="nucleotide sequence ID" value="XM_067900587.1"/>
</dbReference>
<feature type="compositionally biased region" description="Polar residues" evidence="2">
    <location>
        <begin position="487"/>
        <end position="501"/>
    </location>
</feature>
<reference evidence="3 4" key="1">
    <citation type="submission" date="2021-02" db="EMBL/GenBank/DDBJ databases">
        <title>Porcisia hertigi Genome sequencing and assembly.</title>
        <authorList>
            <person name="Almutairi H."/>
            <person name="Gatherer D."/>
        </authorList>
    </citation>
    <scope>NUCLEOTIDE SEQUENCE [LARGE SCALE GENOMIC DNA]</scope>
    <source>
        <strain evidence="3 4">C119</strain>
    </source>
</reference>
<feature type="compositionally biased region" description="Polar residues" evidence="2">
    <location>
        <begin position="155"/>
        <end position="177"/>
    </location>
</feature>
<organism evidence="3 4">
    <name type="scientific">Porcisia hertigi</name>
    <dbReference type="NCBI Taxonomy" id="2761500"/>
    <lineage>
        <taxon>Eukaryota</taxon>
        <taxon>Discoba</taxon>
        <taxon>Euglenozoa</taxon>
        <taxon>Kinetoplastea</taxon>
        <taxon>Metakinetoplastina</taxon>
        <taxon>Trypanosomatida</taxon>
        <taxon>Trypanosomatidae</taxon>
        <taxon>Leishmaniinae</taxon>
        <taxon>Porcisia</taxon>
    </lineage>
</organism>
<feature type="compositionally biased region" description="Low complexity" evidence="2">
    <location>
        <begin position="754"/>
        <end position="765"/>
    </location>
</feature>
<feature type="compositionally biased region" description="Pro residues" evidence="2">
    <location>
        <begin position="180"/>
        <end position="194"/>
    </location>
</feature>
<sequence>MPRAFLASRADRDSSSASPPSSTDPPEGTSTEQWQSGATAAAVASLPGSAEHQALYHARLHSYTSELDDHEDEDMQNMPAPNHMEAQTASSSPLGNEVQQHVALLSPRPSSPGKITGAGAVQTTPPPVQLLSYRAVSPPKRPLASTPGVAAAKPSVSSRALSTQTTSGYHCSTRTRVSPSPSPPQLVPASPPQPLQQRSPHGNHKRTPSVTKAAPPTMELMPPDNAYTSDAAARTSPPAPSTARWQLSSPQERERRSDDQVSGCSAVYTCASEAVSTLEQQYVDALQRLNTMHRLYDRLDAHNRTLEAEIRRIRQVQDVLRDSVTFQLYNSVRQVKHEMRLLKQYIVLLNSSFGNQLQALSQAHGEELLRLLGRHSPHTSPRPYGAEGWSQPMKTRAAIGVAGSGASSLERVAKAPSPAHSSRLANGAWASVATGMQIYSPDYWCNAASPHPRQPPSAACTHTTPVAVEDNGDAGVTDDRSGDATEDQQALSTGNLPASTESNRESDAVTEPSAGALVSGYNRRGLQAALAEAQRRVAELEQMASNRQAEYESRITQLKIAHRAKETTLKEEVALLRWRTKNAHDSGPQQIASEEGPADEPGGYMPTEFVNQLVQFLGELQRQQPTAKQQPGAPSTALRLTSALQAALRASHKTERSSLQRLEEADETPRQADCLHDDKGKPSTTANTYTRGPCHRHGTGGGSALHMPDRYSPTAAARRVERAREVLGCEEHGSGQWKQGQRVHRSSSRSRPQGGKVSAGVAAGAPTPTQHSLAYDHLINHSRLSSNRSEGRAAQNRCSAARMQPCTARDMNSCMVPQCTSSSRWQSSGRAVKGARRDVTADPKLPRSRLADVDIDVARVAQGMWAQELLEERNYL</sequence>
<feature type="region of interest" description="Disordered" evidence="2">
    <location>
        <begin position="1"/>
        <end position="46"/>
    </location>
</feature>
<dbReference type="OrthoDB" id="266362at2759"/>
<gene>
    <name evidence="3" type="ORF">JKF63_04605</name>
</gene>
<evidence type="ECO:0000313" key="4">
    <source>
        <dbReference type="Proteomes" id="UP000674318"/>
    </source>
</evidence>
<proteinExistence type="predicted"/>
<keyword evidence="4" id="KW-1185">Reference proteome</keyword>
<feature type="compositionally biased region" description="Polar residues" evidence="2">
    <location>
        <begin position="85"/>
        <end position="99"/>
    </location>
</feature>
<feature type="coiled-coil region" evidence="1">
    <location>
        <begin position="523"/>
        <end position="550"/>
    </location>
</feature>
<feature type="compositionally biased region" description="Basic and acidic residues" evidence="2">
    <location>
        <begin position="652"/>
        <end position="681"/>
    </location>
</feature>
<dbReference type="EMBL" id="JAFJZO010000025">
    <property type="protein sequence ID" value="KAG5502836.1"/>
    <property type="molecule type" value="Genomic_DNA"/>
</dbReference>
<feature type="compositionally biased region" description="Low complexity" evidence="2">
    <location>
        <begin position="228"/>
        <end position="244"/>
    </location>
</feature>
<feature type="region of interest" description="Disordered" evidence="2">
    <location>
        <begin position="648"/>
        <end position="709"/>
    </location>
</feature>
<dbReference type="KEGG" id="phet:94290664"/>
<dbReference type="GeneID" id="94290664"/>
<feature type="region of interest" description="Disordered" evidence="2">
    <location>
        <begin position="61"/>
        <end position="261"/>
    </location>
</feature>
<comment type="caution">
    <text evidence="3">The sequence shown here is derived from an EMBL/GenBank/DDBJ whole genome shotgun (WGS) entry which is preliminary data.</text>
</comment>
<dbReference type="AlphaFoldDB" id="A0A836L8E7"/>
<accession>A0A836L8E7</accession>
<protein>
    <submittedName>
        <fullName evidence="3">Uncharacterized protein</fullName>
    </submittedName>
</protein>
<feature type="compositionally biased region" description="Low complexity" evidence="2">
    <location>
        <begin position="15"/>
        <end position="26"/>
    </location>
</feature>
<feature type="compositionally biased region" description="Polar residues" evidence="2">
    <location>
        <begin position="28"/>
        <end position="38"/>
    </location>
</feature>
<evidence type="ECO:0000313" key="3">
    <source>
        <dbReference type="EMBL" id="KAG5502836.1"/>
    </source>
</evidence>
<feature type="region of interest" description="Disordered" evidence="2">
    <location>
        <begin position="729"/>
        <end position="769"/>
    </location>
</feature>
<evidence type="ECO:0000256" key="2">
    <source>
        <dbReference type="SAM" id="MobiDB-lite"/>
    </source>
</evidence>